<dbReference type="InterPro" id="IPR029480">
    <property type="entry name" value="Transpos_assoc"/>
</dbReference>
<comment type="caution">
    <text evidence="2">The sequence shown here is derived from an EMBL/GenBank/DDBJ whole genome shotgun (WGS) entry which is preliminary data.</text>
</comment>
<accession>A0ABU6YWS4</accession>
<sequence>MSADYINLGKIRCPCDKCKCKKYKTQDKVRCNFLRKGFMPNYWVWDRHGEASLEVGNSLGLGGYWQWDDEQGGDTWEENAAQYQSMVVDAFPHQYAWMDDQPAEDYEEEPNLEAKKSLIY</sequence>
<organism evidence="2 3">
    <name type="scientific">Stylosanthes scabra</name>
    <dbReference type="NCBI Taxonomy" id="79078"/>
    <lineage>
        <taxon>Eukaryota</taxon>
        <taxon>Viridiplantae</taxon>
        <taxon>Streptophyta</taxon>
        <taxon>Embryophyta</taxon>
        <taxon>Tracheophyta</taxon>
        <taxon>Spermatophyta</taxon>
        <taxon>Magnoliopsida</taxon>
        <taxon>eudicotyledons</taxon>
        <taxon>Gunneridae</taxon>
        <taxon>Pentapetalae</taxon>
        <taxon>rosids</taxon>
        <taxon>fabids</taxon>
        <taxon>Fabales</taxon>
        <taxon>Fabaceae</taxon>
        <taxon>Papilionoideae</taxon>
        <taxon>50 kb inversion clade</taxon>
        <taxon>dalbergioids sensu lato</taxon>
        <taxon>Dalbergieae</taxon>
        <taxon>Pterocarpus clade</taxon>
        <taxon>Stylosanthes</taxon>
    </lineage>
</organism>
<reference evidence="2 3" key="1">
    <citation type="journal article" date="2023" name="Plants (Basel)">
        <title>Bridging the Gap: Combining Genomics and Transcriptomics Approaches to Understand Stylosanthes scabra, an Orphan Legume from the Brazilian Caatinga.</title>
        <authorList>
            <person name="Ferreira-Neto J.R.C."/>
            <person name="da Silva M.D."/>
            <person name="Binneck E."/>
            <person name="de Melo N.F."/>
            <person name="da Silva R.H."/>
            <person name="de Melo A.L.T.M."/>
            <person name="Pandolfi V."/>
            <person name="Bustamante F.O."/>
            <person name="Brasileiro-Vidal A.C."/>
            <person name="Benko-Iseppon A.M."/>
        </authorList>
    </citation>
    <scope>NUCLEOTIDE SEQUENCE [LARGE SCALE GENOMIC DNA]</scope>
    <source>
        <tissue evidence="2">Leaves</tissue>
    </source>
</reference>
<evidence type="ECO:0000313" key="3">
    <source>
        <dbReference type="Proteomes" id="UP001341840"/>
    </source>
</evidence>
<keyword evidence="3" id="KW-1185">Reference proteome</keyword>
<evidence type="ECO:0000259" key="1">
    <source>
        <dbReference type="Pfam" id="PF13963"/>
    </source>
</evidence>
<dbReference type="Pfam" id="PF13963">
    <property type="entry name" value="Transpos_assoc"/>
    <property type="match status" value="1"/>
</dbReference>
<gene>
    <name evidence="2" type="ORF">PIB30_092407</name>
</gene>
<feature type="domain" description="Transposase-associated" evidence="1">
    <location>
        <begin position="7"/>
        <end position="50"/>
    </location>
</feature>
<protein>
    <recommendedName>
        <fullName evidence="1">Transposase-associated domain-containing protein</fullName>
    </recommendedName>
</protein>
<evidence type="ECO:0000313" key="2">
    <source>
        <dbReference type="EMBL" id="MED6213363.1"/>
    </source>
</evidence>
<dbReference type="Proteomes" id="UP001341840">
    <property type="component" value="Unassembled WGS sequence"/>
</dbReference>
<dbReference type="EMBL" id="JASCZI010243559">
    <property type="protein sequence ID" value="MED6213363.1"/>
    <property type="molecule type" value="Genomic_DNA"/>
</dbReference>
<name>A0ABU6YWS4_9FABA</name>
<proteinExistence type="predicted"/>